<feature type="domain" description="Disease resistance protein winged helix" evidence="9">
    <location>
        <begin position="446"/>
        <end position="514"/>
    </location>
</feature>
<keyword evidence="2" id="KW-0433">Leucine-rich repeat</keyword>
<dbReference type="EMBL" id="RWGY01000029">
    <property type="protein sequence ID" value="TVU19264.1"/>
    <property type="molecule type" value="Genomic_DNA"/>
</dbReference>
<comment type="caution">
    <text evidence="11">The sequence shown here is derived from an EMBL/GenBank/DDBJ whole genome shotgun (WGS) entry which is preliminary data.</text>
</comment>
<evidence type="ECO:0000256" key="4">
    <source>
        <dbReference type="ARBA" id="ARBA00022741"/>
    </source>
</evidence>
<dbReference type="PANTHER" id="PTHR23155">
    <property type="entry name" value="DISEASE RESISTANCE PROTEIN RP"/>
    <property type="match status" value="1"/>
</dbReference>
<dbReference type="OrthoDB" id="600370at2759"/>
<dbReference type="InterPro" id="IPR044974">
    <property type="entry name" value="Disease_R_plants"/>
</dbReference>
<dbReference type="InterPro" id="IPR036388">
    <property type="entry name" value="WH-like_DNA-bd_sf"/>
</dbReference>
<dbReference type="Pfam" id="PF18052">
    <property type="entry name" value="Rx_N"/>
    <property type="match status" value="1"/>
</dbReference>
<dbReference type="InterPro" id="IPR027417">
    <property type="entry name" value="P-loop_NTPase"/>
</dbReference>
<dbReference type="Gene3D" id="3.80.10.10">
    <property type="entry name" value="Ribonuclease Inhibitor"/>
    <property type="match status" value="1"/>
</dbReference>
<evidence type="ECO:0000313" key="11">
    <source>
        <dbReference type="EMBL" id="TVU19264.1"/>
    </source>
</evidence>
<dbReference type="Gene3D" id="3.40.50.300">
    <property type="entry name" value="P-loop containing nucleotide triphosphate hydrolases"/>
    <property type="match status" value="1"/>
</dbReference>
<evidence type="ECO:0000259" key="10">
    <source>
        <dbReference type="Pfam" id="PF23598"/>
    </source>
</evidence>
<dbReference type="InterPro" id="IPR032675">
    <property type="entry name" value="LRR_dom_sf"/>
</dbReference>
<evidence type="ECO:0008006" key="13">
    <source>
        <dbReference type="Google" id="ProtNLM"/>
    </source>
</evidence>
<dbReference type="Pfam" id="PF23559">
    <property type="entry name" value="WHD_DRP"/>
    <property type="match status" value="1"/>
</dbReference>
<dbReference type="InterPro" id="IPR055414">
    <property type="entry name" value="LRR_R13L4/SHOC2-like"/>
</dbReference>
<dbReference type="GO" id="GO:0002758">
    <property type="term" value="P:innate immune response-activating signaling pathway"/>
    <property type="evidence" value="ECO:0007669"/>
    <property type="project" value="UniProtKB-ARBA"/>
</dbReference>
<feature type="domain" description="Disease resistance R13L4/SHOC-2-like LRR" evidence="10">
    <location>
        <begin position="573"/>
        <end position="886"/>
    </location>
</feature>
<protein>
    <recommendedName>
        <fullName evidence="13">NB-ARC domain-containing protein</fullName>
    </recommendedName>
</protein>
<evidence type="ECO:0000313" key="12">
    <source>
        <dbReference type="Proteomes" id="UP000324897"/>
    </source>
</evidence>
<dbReference type="SUPFAM" id="SSF52058">
    <property type="entry name" value="L domain-like"/>
    <property type="match status" value="1"/>
</dbReference>
<sequence length="911" mass="103122">MANSAVSAVARGVGDLATNEASFLCGVHDEVEFLREDLTTLQTFLSVAREAQCSGGGGDAIAADSVRRIRDVAYEAENIIDTADYREKRNSRRTGLLGAMSRYARKPRDLVVLDRLGKDILRVRRRIQEIKSSREVLDAIDAGGCVTARTQEPIAPRARLSCPVAKGNESVGFKRDVKKIVARLTDSGCPQLTVLSIVAMGGAGKTTLATKVYNSAAVREHFDAFAFVSISQQFEAHTVLKELTAQAMGIKRQDMEFDKSSQAEKLEKMGDQELAEMLHSFLERKRYLIVLDDVWRMDTWEAIQHAFPDQGNGSRVMLTTRNSQVAKQADKLTHVHKVRLLNEQESWKLFSLKAFPSYENIDANNRQMLESVGRSLSKKCHGLPLALVVLGSHLSKNLHLDTWSKMERCLDWEVTNKGKNIKQIIGRSYDNMSSPLKNCFLDIASFPEDFKIPAEDLTRRWIAESFVPHRPNQTLEDSAYDCLVELVQRSMVHIAKWDKFGQISFVRMHDILREWAIEQAREDGFLKVCKSRDDVRDRMSVYLLSFQNFFDNQFFTFATNLRSMLGFHLPSVTLDSPRFLRVVYIWNTNLEKVSKVLGRLVHLRYIGLLLCKNVVLPSSIGRLLNLQSIDLTGTPIPRVPKSLWDIPALRHVAIDRVEGSFNLAAIRVAEQNDLQTLYIYSTMVSTVKLGTSSTRWIRLKKYIMRMTQLRILILSCAWFLPVDILIDLKNHRHLHTLDFRAWDSMTAFPESGLLPQNLRFLALSFDGTWNTWHADLLPTLARLQSLVDLTLTAGYRQDEPDAQLTSQHCQEAGVPLYEAPIMSSPVGGFPLLRYLTLWGIQASKLRFQAGTMPKLVELRLVSSHMTTVPEGLLGLPSLEKLELLKMKNELPRETHELLETKGIKVVITKGD</sequence>
<dbReference type="Pfam" id="PF23598">
    <property type="entry name" value="LRR_14"/>
    <property type="match status" value="1"/>
</dbReference>
<feature type="non-terminal residue" evidence="11">
    <location>
        <position position="1"/>
    </location>
</feature>
<dbReference type="InterPro" id="IPR042197">
    <property type="entry name" value="Apaf_helical"/>
</dbReference>
<dbReference type="Gene3D" id="1.10.8.430">
    <property type="entry name" value="Helical domain of apoptotic protease-activating factors"/>
    <property type="match status" value="1"/>
</dbReference>
<reference evidence="11 12" key="1">
    <citation type="journal article" date="2019" name="Sci. Rep.">
        <title>A high-quality genome of Eragrostis curvula grass provides insights into Poaceae evolution and supports new strategies to enhance forage quality.</title>
        <authorList>
            <person name="Carballo J."/>
            <person name="Santos B.A.C.M."/>
            <person name="Zappacosta D."/>
            <person name="Garbus I."/>
            <person name="Selva J.P."/>
            <person name="Gallo C.A."/>
            <person name="Diaz A."/>
            <person name="Albertini E."/>
            <person name="Caccamo M."/>
            <person name="Echenique V."/>
        </authorList>
    </citation>
    <scope>NUCLEOTIDE SEQUENCE [LARGE SCALE GENOMIC DNA]</scope>
    <source>
        <strain evidence="12">cv. Victoria</strain>
        <tissue evidence="11">Leaf</tissue>
    </source>
</reference>
<dbReference type="FunFam" id="3.40.50.300:FF:001091">
    <property type="entry name" value="Probable disease resistance protein At1g61300"/>
    <property type="match status" value="1"/>
</dbReference>
<evidence type="ECO:0000259" key="7">
    <source>
        <dbReference type="Pfam" id="PF00931"/>
    </source>
</evidence>
<keyword evidence="12" id="KW-1185">Reference proteome</keyword>
<dbReference type="GO" id="GO:0042742">
    <property type="term" value="P:defense response to bacterium"/>
    <property type="evidence" value="ECO:0007669"/>
    <property type="project" value="UniProtKB-ARBA"/>
</dbReference>
<feature type="domain" description="Disease resistance N-terminal" evidence="8">
    <location>
        <begin position="5"/>
        <end position="94"/>
    </location>
</feature>
<keyword evidence="4" id="KW-0547">Nucleotide-binding</keyword>
<dbReference type="InterPro" id="IPR041118">
    <property type="entry name" value="Rx_N"/>
</dbReference>
<evidence type="ECO:0000256" key="1">
    <source>
        <dbReference type="ARBA" id="ARBA00008894"/>
    </source>
</evidence>
<keyword evidence="6" id="KW-0175">Coiled coil</keyword>
<dbReference type="GO" id="GO:0043531">
    <property type="term" value="F:ADP binding"/>
    <property type="evidence" value="ECO:0007669"/>
    <property type="project" value="InterPro"/>
</dbReference>
<dbReference type="Gene3D" id="1.10.10.10">
    <property type="entry name" value="Winged helix-like DNA-binding domain superfamily/Winged helix DNA-binding domain"/>
    <property type="match status" value="1"/>
</dbReference>
<keyword evidence="5" id="KW-0611">Plant defense</keyword>
<name>A0A5J9U6S1_9POAL</name>
<comment type="similarity">
    <text evidence="1">Belongs to the disease resistance NB-LRR family.</text>
</comment>
<dbReference type="InterPro" id="IPR058922">
    <property type="entry name" value="WHD_DRP"/>
</dbReference>
<organism evidence="11 12">
    <name type="scientific">Eragrostis curvula</name>
    <name type="common">weeping love grass</name>
    <dbReference type="NCBI Taxonomy" id="38414"/>
    <lineage>
        <taxon>Eukaryota</taxon>
        <taxon>Viridiplantae</taxon>
        <taxon>Streptophyta</taxon>
        <taxon>Embryophyta</taxon>
        <taxon>Tracheophyta</taxon>
        <taxon>Spermatophyta</taxon>
        <taxon>Magnoliopsida</taxon>
        <taxon>Liliopsida</taxon>
        <taxon>Poales</taxon>
        <taxon>Poaceae</taxon>
        <taxon>PACMAD clade</taxon>
        <taxon>Chloridoideae</taxon>
        <taxon>Eragrostideae</taxon>
        <taxon>Eragrostidinae</taxon>
        <taxon>Eragrostis</taxon>
    </lineage>
</organism>
<evidence type="ECO:0000259" key="9">
    <source>
        <dbReference type="Pfam" id="PF23559"/>
    </source>
</evidence>
<dbReference type="GO" id="GO:0009626">
    <property type="term" value="P:plant-type hypersensitive response"/>
    <property type="evidence" value="ECO:0007669"/>
    <property type="project" value="UniProtKB-ARBA"/>
</dbReference>
<dbReference type="FunFam" id="1.10.10.10:FF:000322">
    <property type="entry name" value="Probable disease resistance protein At1g63360"/>
    <property type="match status" value="1"/>
</dbReference>
<accession>A0A5J9U6S1</accession>
<dbReference type="InterPro" id="IPR002182">
    <property type="entry name" value="NB-ARC"/>
</dbReference>
<dbReference type="AlphaFoldDB" id="A0A5J9U6S1"/>
<dbReference type="Gramene" id="TVU19264">
    <property type="protein sequence ID" value="TVU19264"/>
    <property type="gene ID" value="EJB05_35403"/>
</dbReference>
<gene>
    <name evidence="11" type="ORF">EJB05_35403</name>
</gene>
<evidence type="ECO:0000256" key="5">
    <source>
        <dbReference type="ARBA" id="ARBA00022821"/>
    </source>
</evidence>
<dbReference type="Gene3D" id="1.20.5.4130">
    <property type="match status" value="1"/>
</dbReference>
<dbReference type="InterPro" id="IPR038005">
    <property type="entry name" value="RX-like_CC"/>
</dbReference>
<evidence type="ECO:0000256" key="3">
    <source>
        <dbReference type="ARBA" id="ARBA00022737"/>
    </source>
</evidence>
<dbReference type="Pfam" id="PF00931">
    <property type="entry name" value="NB-ARC"/>
    <property type="match status" value="1"/>
</dbReference>
<evidence type="ECO:0000256" key="6">
    <source>
        <dbReference type="ARBA" id="ARBA00023054"/>
    </source>
</evidence>
<evidence type="ECO:0000259" key="8">
    <source>
        <dbReference type="Pfam" id="PF18052"/>
    </source>
</evidence>
<dbReference type="CDD" id="cd14798">
    <property type="entry name" value="RX-CC_like"/>
    <property type="match status" value="1"/>
</dbReference>
<dbReference type="PRINTS" id="PR00364">
    <property type="entry name" value="DISEASERSIST"/>
</dbReference>
<feature type="domain" description="NB-ARC" evidence="7">
    <location>
        <begin position="174"/>
        <end position="357"/>
    </location>
</feature>
<dbReference type="Proteomes" id="UP000324897">
    <property type="component" value="Chromosome 7"/>
</dbReference>
<dbReference type="SUPFAM" id="SSF52540">
    <property type="entry name" value="P-loop containing nucleoside triphosphate hydrolases"/>
    <property type="match status" value="1"/>
</dbReference>
<proteinExistence type="inferred from homology"/>
<dbReference type="PANTHER" id="PTHR23155:SF968">
    <property type="entry name" value="NB-ARC DOMAIN CONTAINING PROTEIN, EXPRESSED"/>
    <property type="match status" value="1"/>
</dbReference>
<keyword evidence="3" id="KW-0677">Repeat</keyword>
<evidence type="ECO:0000256" key="2">
    <source>
        <dbReference type="ARBA" id="ARBA00022614"/>
    </source>
</evidence>